<dbReference type="Proteomes" id="UP000482155">
    <property type="component" value="Unassembled WGS sequence"/>
</dbReference>
<keyword evidence="2" id="KW-1185">Reference proteome</keyword>
<protein>
    <submittedName>
        <fullName evidence="1">Uncharacterized protein</fullName>
    </submittedName>
</protein>
<gene>
    <name evidence="1" type="ORF">G3574_08790</name>
</gene>
<name>A0A6B3SJZ1_9BURK</name>
<reference evidence="1 2" key="1">
    <citation type="submission" date="2020-02" db="EMBL/GenBank/DDBJ databases">
        <authorList>
            <person name="Kim M.K."/>
        </authorList>
    </citation>
    <scope>NUCLEOTIDE SEQUENCE [LARGE SCALE GENOMIC DNA]</scope>
    <source>
        <strain evidence="1 2">17J57-3</strain>
    </source>
</reference>
<dbReference type="EMBL" id="JAAIVB010000034">
    <property type="protein sequence ID" value="NEX61174.1"/>
    <property type="molecule type" value="Genomic_DNA"/>
</dbReference>
<dbReference type="RefSeq" id="WP_163962114.1">
    <property type="nucleotide sequence ID" value="NZ_JAAIVB010000034.1"/>
</dbReference>
<sequence>MISFQIREAKHSSRRFAAAGTIIAAAPTPFVTTFFLAAAVRACPDGNAGRENRAESGNASAAGAAAAFAYAYSV</sequence>
<proteinExistence type="predicted"/>
<evidence type="ECO:0000313" key="2">
    <source>
        <dbReference type="Proteomes" id="UP000482155"/>
    </source>
</evidence>
<evidence type="ECO:0000313" key="1">
    <source>
        <dbReference type="EMBL" id="NEX61174.1"/>
    </source>
</evidence>
<dbReference type="AlphaFoldDB" id="A0A6B3SJZ1"/>
<comment type="caution">
    <text evidence="1">The sequence shown here is derived from an EMBL/GenBank/DDBJ whole genome shotgun (WGS) entry which is preliminary data.</text>
</comment>
<organism evidence="1 2">
    <name type="scientific">Noviherbaspirillum galbum</name>
    <dbReference type="NCBI Taxonomy" id="2709383"/>
    <lineage>
        <taxon>Bacteria</taxon>
        <taxon>Pseudomonadati</taxon>
        <taxon>Pseudomonadota</taxon>
        <taxon>Betaproteobacteria</taxon>
        <taxon>Burkholderiales</taxon>
        <taxon>Oxalobacteraceae</taxon>
        <taxon>Noviherbaspirillum</taxon>
    </lineage>
</organism>
<accession>A0A6B3SJZ1</accession>